<dbReference type="AlphaFoldDB" id="A0A3M8C7E4"/>
<dbReference type="Gene3D" id="3.40.630.190">
    <property type="entry name" value="LCP protein"/>
    <property type="match status" value="1"/>
</dbReference>
<proteinExistence type="inferred from homology"/>
<comment type="similarity">
    <text evidence="1">Belongs to the LytR/CpsA/Psr (LCP) family.</text>
</comment>
<dbReference type="Pfam" id="PF03816">
    <property type="entry name" value="LytR_cpsA_psr"/>
    <property type="match status" value="1"/>
</dbReference>
<gene>
    <name evidence="4" type="ORF">EDM52_15425</name>
</gene>
<reference evidence="4 5" key="1">
    <citation type="submission" date="2018-10" db="EMBL/GenBank/DDBJ databases">
        <title>Phylogenomics of Brevibacillus.</title>
        <authorList>
            <person name="Dunlap C."/>
        </authorList>
    </citation>
    <scope>NUCLEOTIDE SEQUENCE [LARGE SCALE GENOMIC DNA]</scope>
    <source>
        <strain evidence="4 5">JCM 12215</strain>
    </source>
</reference>
<protein>
    <submittedName>
        <fullName evidence="4">LytR family transcriptional regulator</fullName>
    </submittedName>
</protein>
<dbReference type="PANTHER" id="PTHR33392">
    <property type="entry name" value="POLYISOPRENYL-TEICHOIC ACID--PEPTIDOGLYCAN TEICHOIC ACID TRANSFERASE TAGU"/>
    <property type="match status" value="1"/>
</dbReference>
<dbReference type="EMBL" id="RHHR01000028">
    <property type="protein sequence ID" value="RNB71624.1"/>
    <property type="molecule type" value="Genomic_DNA"/>
</dbReference>
<dbReference type="PANTHER" id="PTHR33392:SF6">
    <property type="entry name" value="POLYISOPRENYL-TEICHOIC ACID--PEPTIDOGLYCAN TEICHOIC ACID TRANSFERASE TAGU"/>
    <property type="match status" value="1"/>
</dbReference>
<keyword evidence="2" id="KW-1133">Transmembrane helix</keyword>
<dbReference type="Proteomes" id="UP000282028">
    <property type="component" value="Unassembled WGS sequence"/>
</dbReference>
<dbReference type="InterPro" id="IPR004474">
    <property type="entry name" value="LytR_CpsA_psr"/>
</dbReference>
<evidence type="ECO:0000313" key="5">
    <source>
        <dbReference type="Proteomes" id="UP000282028"/>
    </source>
</evidence>
<keyword evidence="5" id="KW-1185">Reference proteome</keyword>
<evidence type="ECO:0000259" key="3">
    <source>
        <dbReference type="Pfam" id="PF03816"/>
    </source>
</evidence>
<sequence>MKFLSFAKRYGKRIAFHLVSICIISMLVVVGYAAIEYRQLVRQWYVPIDGQVQQTAKAPSEPEPVIDLTSVSPPMKPFVALILGIDSRDGERARSDTIMLAAINPGKQSAYLISIPRDSYLDIPGKGHDKVNHAMAFGGPKLVKQSLESFLGIEIDRYVSVDFDGFRKIVDELGGIPIDVKKRMKYSDPSDDTYIDLQPGMQTLNGEQALDYARYRKSDLGKEDSDYQRIARQQEIMQAIAVKAASPETLSKIHALMQIMGQHVKMDLTEGEIAALLLAYGNPGDNHNLFQTDTLTGRDERIWQDGVLGWYHLVPSTERQRIRQQIQAVLSSSS</sequence>
<dbReference type="RefSeq" id="WP_122909865.1">
    <property type="nucleotide sequence ID" value="NZ_CBCSBE010000007.1"/>
</dbReference>
<evidence type="ECO:0000256" key="1">
    <source>
        <dbReference type="ARBA" id="ARBA00006068"/>
    </source>
</evidence>
<evidence type="ECO:0000313" key="4">
    <source>
        <dbReference type="EMBL" id="RNB71624.1"/>
    </source>
</evidence>
<dbReference type="NCBIfam" id="TIGR00350">
    <property type="entry name" value="lytR_cpsA_psr"/>
    <property type="match status" value="1"/>
</dbReference>
<keyword evidence="2" id="KW-0472">Membrane</keyword>
<name>A0A3M8C7E4_9BACL</name>
<keyword evidence="2" id="KW-0812">Transmembrane</keyword>
<feature type="domain" description="Cell envelope-related transcriptional attenuator" evidence="3">
    <location>
        <begin position="94"/>
        <end position="245"/>
    </location>
</feature>
<organism evidence="4 5">
    <name type="scientific">Brevibacillus invocatus</name>
    <dbReference type="NCBI Taxonomy" id="173959"/>
    <lineage>
        <taxon>Bacteria</taxon>
        <taxon>Bacillati</taxon>
        <taxon>Bacillota</taxon>
        <taxon>Bacilli</taxon>
        <taxon>Bacillales</taxon>
        <taxon>Paenibacillaceae</taxon>
        <taxon>Brevibacillus</taxon>
    </lineage>
</organism>
<feature type="transmembrane region" description="Helical" evidence="2">
    <location>
        <begin position="14"/>
        <end position="35"/>
    </location>
</feature>
<dbReference type="InterPro" id="IPR050922">
    <property type="entry name" value="LytR/CpsA/Psr_CW_biosynth"/>
</dbReference>
<comment type="caution">
    <text evidence="4">The sequence shown here is derived from an EMBL/GenBank/DDBJ whole genome shotgun (WGS) entry which is preliminary data.</text>
</comment>
<evidence type="ECO:0000256" key="2">
    <source>
        <dbReference type="SAM" id="Phobius"/>
    </source>
</evidence>
<accession>A0A3M8C7E4</accession>
<dbReference type="OrthoDB" id="27330at2"/>